<reference evidence="2 3" key="1">
    <citation type="journal article" date="2021" name="Sci. Rep.">
        <title>Genome sequencing of the multicellular alga Astrephomene provides insights into convergent evolution of germ-soma differentiation.</title>
        <authorList>
            <person name="Yamashita S."/>
            <person name="Yamamoto K."/>
            <person name="Matsuzaki R."/>
            <person name="Suzuki S."/>
            <person name="Yamaguchi H."/>
            <person name="Hirooka S."/>
            <person name="Minakuchi Y."/>
            <person name="Miyagishima S."/>
            <person name="Kawachi M."/>
            <person name="Toyoda A."/>
            <person name="Nozaki H."/>
        </authorList>
    </citation>
    <scope>NUCLEOTIDE SEQUENCE [LARGE SCALE GENOMIC DNA]</scope>
    <source>
        <strain evidence="2 3">NIES-4017</strain>
    </source>
</reference>
<comment type="caution">
    <text evidence="2">The sequence shown here is derived from an EMBL/GenBank/DDBJ whole genome shotgun (WGS) entry which is preliminary data.</text>
</comment>
<feature type="region of interest" description="Disordered" evidence="1">
    <location>
        <begin position="1"/>
        <end position="68"/>
    </location>
</feature>
<feature type="non-terminal residue" evidence="2">
    <location>
        <position position="1"/>
    </location>
</feature>
<feature type="region of interest" description="Disordered" evidence="1">
    <location>
        <begin position="184"/>
        <end position="209"/>
    </location>
</feature>
<dbReference type="AlphaFoldDB" id="A0AAD3DX91"/>
<keyword evidence="3" id="KW-1185">Reference proteome</keyword>
<sequence length="231" mass="23693">MAQSNVPGRATGRGSTKRSRDAENDLTASLRRNMRNVPGGRNPTMRGQLDMARPGSATTSTDPPNNSSVVGVMAQRECPSLNLQALQSMTGTFGATALATFMQHSAHPPSSVPRTAGAAPSAAQPQPQPASAARVANSDLNQLLLQSINQTAATPATGAPAPVSNAMTAPRQSMHGAYGSLSANAQANANPGQASQPIPGLQHHMQVPYGGMLAPSVQQLAMQQTGTAQQA</sequence>
<accession>A0AAD3DX91</accession>
<organism evidence="2 3">
    <name type="scientific">Astrephomene gubernaculifera</name>
    <dbReference type="NCBI Taxonomy" id="47775"/>
    <lineage>
        <taxon>Eukaryota</taxon>
        <taxon>Viridiplantae</taxon>
        <taxon>Chlorophyta</taxon>
        <taxon>core chlorophytes</taxon>
        <taxon>Chlorophyceae</taxon>
        <taxon>CS clade</taxon>
        <taxon>Chlamydomonadales</taxon>
        <taxon>Astrephomenaceae</taxon>
        <taxon>Astrephomene</taxon>
    </lineage>
</organism>
<feature type="compositionally biased region" description="Polar residues" evidence="1">
    <location>
        <begin position="56"/>
        <end position="68"/>
    </location>
</feature>
<evidence type="ECO:0000256" key="1">
    <source>
        <dbReference type="SAM" id="MobiDB-lite"/>
    </source>
</evidence>
<dbReference type="Proteomes" id="UP001054857">
    <property type="component" value="Unassembled WGS sequence"/>
</dbReference>
<feature type="compositionally biased region" description="Low complexity" evidence="1">
    <location>
        <begin position="184"/>
        <end position="197"/>
    </location>
</feature>
<evidence type="ECO:0000313" key="2">
    <source>
        <dbReference type="EMBL" id="GFR49739.1"/>
    </source>
</evidence>
<dbReference type="EMBL" id="BMAR01000032">
    <property type="protein sequence ID" value="GFR49739.1"/>
    <property type="molecule type" value="Genomic_DNA"/>
</dbReference>
<feature type="region of interest" description="Disordered" evidence="1">
    <location>
        <begin position="104"/>
        <end position="132"/>
    </location>
</feature>
<feature type="compositionally biased region" description="Low complexity" evidence="1">
    <location>
        <begin position="118"/>
        <end position="132"/>
    </location>
</feature>
<proteinExistence type="predicted"/>
<evidence type="ECO:0000313" key="3">
    <source>
        <dbReference type="Proteomes" id="UP001054857"/>
    </source>
</evidence>
<protein>
    <submittedName>
        <fullName evidence="2">Uncharacterized protein</fullName>
    </submittedName>
</protein>
<gene>
    <name evidence="2" type="ORF">Agub_g11896</name>
</gene>
<name>A0AAD3DX91_9CHLO</name>